<feature type="domain" description="Reverse transcriptase Ty1/copia-type" evidence="2">
    <location>
        <begin position="305"/>
        <end position="399"/>
    </location>
</feature>
<feature type="region of interest" description="Disordered" evidence="1">
    <location>
        <begin position="51"/>
        <end position="84"/>
    </location>
</feature>
<organism evidence="3">
    <name type="scientific">Tanacetum cinerariifolium</name>
    <name type="common">Dalmatian daisy</name>
    <name type="synonym">Chrysanthemum cinerariifolium</name>
    <dbReference type="NCBI Taxonomy" id="118510"/>
    <lineage>
        <taxon>Eukaryota</taxon>
        <taxon>Viridiplantae</taxon>
        <taxon>Streptophyta</taxon>
        <taxon>Embryophyta</taxon>
        <taxon>Tracheophyta</taxon>
        <taxon>Spermatophyta</taxon>
        <taxon>Magnoliopsida</taxon>
        <taxon>eudicotyledons</taxon>
        <taxon>Gunneridae</taxon>
        <taxon>Pentapetalae</taxon>
        <taxon>asterids</taxon>
        <taxon>campanulids</taxon>
        <taxon>Asterales</taxon>
        <taxon>Asteraceae</taxon>
        <taxon>Asteroideae</taxon>
        <taxon>Anthemideae</taxon>
        <taxon>Anthemidinae</taxon>
        <taxon>Tanacetum</taxon>
    </lineage>
</organism>
<dbReference type="AlphaFoldDB" id="A0A6L2KI86"/>
<gene>
    <name evidence="3" type="ORF">Tci_021171</name>
</gene>
<proteinExistence type="predicted"/>
<evidence type="ECO:0000256" key="1">
    <source>
        <dbReference type="SAM" id="MobiDB-lite"/>
    </source>
</evidence>
<feature type="compositionally biased region" description="Basic and acidic residues" evidence="1">
    <location>
        <begin position="53"/>
        <end position="84"/>
    </location>
</feature>
<comment type="caution">
    <text evidence="3">The sequence shown here is derived from an EMBL/GenBank/DDBJ whole genome shotgun (WGS) entry which is preliminary data.</text>
</comment>
<dbReference type="Pfam" id="PF07727">
    <property type="entry name" value="RVT_2"/>
    <property type="match status" value="1"/>
</dbReference>
<sequence>MSFVKKSIAERTYHQRKYDRLVNKIQMQTQEGKVDMGKALDVGLVVTECSGTEPKKHDTSSRSENDTHVKDADSKSINDKEPMAEEKVFANAAWKNELRNLKGNSMDTKFAKPSILRKPVLQPLRNQSVVRKPNAFHSKRPEFSKPWNSQEELYGSNDMSHNYFIEEARKTTHERNKSFKPREMPSARTYHTPNACRIFKTVSLRWIPTGKLFASCTTKFDSEPPHGSNVDITNPHECIQTLNVSAGTLNLDTVPVAVAPRPVDPTGTPLLTSIEQDALAASTSSTIHETQSLVISNGVKEQLKPGRLVAIGYRQEEGIDFEESFAPVTRIEAIKFFIANAANKNMTIYHMDVKTTFLNGELRELVYVSQPESFVDQDNTTHVYRLKKAIYALKQAPQACLCDIFADIMSSKFKMSMMGKMSFFLGLEIPQSRRGIFIHQTKYALQIFKKYGIDPSDPVDTLMVKMTKLDEDLQGQTIDHTHYLEQVENGLVELYFVRTEYQLADIFTKALARERFKFQINKLGMKFMSLETPKSLAKEEELW</sequence>
<protein>
    <recommendedName>
        <fullName evidence="2">Reverse transcriptase Ty1/copia-type domain-containing protein</fullName>
    </recommendedName>
</protein>
<name>A0A6L2KI86_TANCI</name>
<dbReference type="InterPro" id="IPR013103">
    <property type="entry name" value="RVT_2"/>
</dbReference>
<evidence type="ECO:0000313" key="3">
    <source>
        <dbReference type="EMBL" id="GEU49193.1"/>
    </source>
</evidence>
<reference evidence="3" key="1">
    <citation type="journal article" date="2019" name="Sci. Rep.">
        <title>Draft genome of Tanacetum cinerariifolium, the natural source of mosquito coil.</title>
        <authorList>
            <person name="Yamashiro T."/>
            <person name="Shiraishi A."/>
            <person name="Satake H."/>
            <person name="Nakayama K."/>
        </authorList>
    </citation>
    <scope>NUCLEOTIDE SEQUENCE</scope>
</reference>
<dbReference type="EMBL" id="BKCJ010002530">
    <property type="protein sequence ID" value="GEU49193.1"/>
    <property type="molecule type" value="Genomic_DNA"/>
</dbReference>
<accession>A0A6L2KI86</accession>
<evidence type="ECO:0000259" key="2">
    <source>
        <dbReference type="Pfam" id="PF07727"/>
    </source>
</evidence>